<evidence type="ECO:0000313" key="2">
    <source>
        <dbReference type="EMBL" id="KYK58927.1"/>
    </source>
</evidence>
<feature type="region of interest" description="Disordered" evidence="1">
    <location>
        <begin position="117"/>
        <end position="138"/>
    </location>
</feature>
<dbReference type="GeneID" id="63712697"/>
<gene>
    <name evidence="2" type="ORF">DCS_00054</name>
</gene>
<organism evidence="2 3">
    <name type="scientific">Drechmeria coniospora</name>
    <name type="common">Nematophagous fungus</name>
    <name type="synonym">Meria coniospora</name>
    <dbReference type="NCBI Taxonomy" id="98403"/>
    <lineage>
        <taxon>Eukaryota</taxon>
        <taxon>Fungi</taxon>
        <taxon>Dikarya</taxon>
        <taxon>Ascomycota</taxon>
        <taxon>Pezizomycotina</taxon>
        <taxon>Sordariomycetes</taxon>
        <taxon>Hypocreomycetidae</taxon>
        <taxon>Hypocreales</taxon>
        <taxon>Ophiocordycipitaceae</taxon>
        <taxon>Drechmeria</taxon>
    </lineage>
</organism>
<dbReference type="RefSeq" id="XP_040658279.1">
    <property type="nucleotide sequence ID" value="XM_040797396.1"/>
</dbReference>
<dbReference type="InParanoid" id="A0A151GP97"/>
<accession>A0A151GP97</accession>
<dbReference type="AlphaFoldDB" id="A0A151GP97"/>
<feature type="region of interest" description="Disordered" evidence="1">
    <location>
        <begin position="1"/>
        <end position="21"/>
    </location>
</feature>
<evidence type="ECO:0000313" key="3">
    <source>
        <dbReference type="Proteomes" id="UP000076580"/>
    </source>
</evidence>
<name>A0A151GP97_DRECN</name>
<dbReference type="EMBL" id="LAYC01000001">
    <property type="protein sequence ID" value="KYK58927.1"/>
    <property type="molecule type" value="Genomic_DNA"/>
</dbReference>
<keyword evidence="3" id="KW-1185">Reference proteome</keyword>
<evidence type="ECO:0000256" key="1">
    <source>
        <dbReference type="SAM" id="MobiDB-lite"/>
    </source>
</evidence>
<comment type="caution">
    <text evidence="2">The sequence shown here is derived from an EMBL/GenBank/DDBJ whole genome shotgun (WGS) entry which is preliminary data.</text>
</comment>
<sequence>MLVSSSRMPRWPLSPPTKTLGREWRGDEVQADEGRRTHHLVGSPTARRACSWLVGPGGSYRRRFAHGHRRTHRRTTAALHGRGYLEHNTGAPCFGAAQMHARVPLCDALKYSPGTRARGGTNQALVGHPTPRHGRNARNAGNAEEMQFVILAHPCKHLQAHRQYGTPTPTKHIIYKV</sequence>
<dbReference type="Proteomes" id="UP000076580">
    <property type="component" value="Chromosome 01"/>
</dbReference>
<proteinExistence type="predicted"/>
<protein>
    <submittedName>
        <fullName evidence="2">Uncharacterized protein</fullName>
    </submittedName>
</protein>
<reference evidence="2 3" key="1">
    <citation type="journal article" date="2016" name="Sci. Rep.">
        <title>Insights into Adaptations to a Near-Obligate Nematode Endoparasitic Lifestyle from the Finished Genome of Drechmeria coniospora.</title>
        <authorList>
            <person name="Zhang L."/>
            <person name="Zhou Z."/>
            <person name="Guo Q."/>
            <person name="Fokkens L."/>
            <person name="Miskei M."/>
            <person name="Pocsi I."/>
            <person name="Zhang W."/>
            <person name="Chen M."/>
            <person name="Wang L."/>
            <person name="Sun Y."/>
            <person name="Donzelli B.G."/>
            <person name="Gibson D.M."/>
            <person name="Nelson D.R."/>
            <person name="Luo J.G."/>
            <person name="Rep M."/>
            <person name="Liu H."/>
            <person name="Yang S."/>
            <person name="Wang J."/>
            <person name="Krasnoff S.B."/>
            <person name="Xu Y."/>
            <person name="Molnar I."/>
            <person name="Lin M."/>
        </authorList>
    </citation>
    <scope>NUCLEOTIDE SEQUENCE [LARGE SCALE GENOMIC DNA]</scope>
    <source>
        <strain evidence="2 3">ARSEF 6962</strain>
    </source>
</reference>